<proteinExistence type="predicted"/>
<sequence length="99" mass="11701">MCNEGMVSRVTEDTSSRDKLAHTPFLLPTWASCRLCRSKLMMKRGWRWKKEKKGGQLSRRRRQKLAVFELSQLKAGRMCTSLENREWVRMIHSRLFGSI</sequence>
<reference evidence="1" key="1">
    <citation type="submission" date="2024-01" db="EMBL/GenBank/DDBJ databases">
        <authorList>
            <person name="Webb A."/>
        </authorList>
    </citation>
    <scope>NUCLEOTIDE SEQUENCE</scope>
    <source>
        <strain evidence="1">Pm1</strain>
    </source>
</reference>
<evidence type="ECO:0000313" key="3">
    <source>
        <dbReference type="Proteomes" id="UP001162060"/>
    </source>
</evidence>
<dbReference type="EMBL" id="CAKLBY020000225">
    <property type="protein sequence ID" value="CAK7936859.1"/>
    <property type="molecule type" value="Genomic_DNA"/>
</dbReference>
<dbReference type="AlphaFoldDB" id="A0AAV1UPV7"/>
<evidence type="ECO:0000313" key="1">
    <source>
        <dbReference type="EMBL" id="CAK7936859.1"/>
    </source>
</evidence>
<name>A0AAV1UPV7_9STRA</name>
<dbReference type="Proteomes" id="UP001162060">
    <property type="component" value="Unassembled WGS sequence"/>
</dbReference>
<evidence type="ECO:0000313" key="2">
    <source>
        <dbReference type="EMBL" id="CAK7943853.1"/>
    </source>
</evidence>
<dbReference type="EMBL" id="CAKLBY020000304">
    <property type="protein sequence ID" value="CAK7943853.1"/>
    <property type="molecule type" value="Genomic_DNA"/>
</dbReference>
<gene>
    <name evidence="1" type="ORF">PM001_LOCUS22009</name>
    <name evidence="2" type="ORF">PM001_LOCUS29003</name>
</gene>
<comment type="caution">
    <text evidence="1">The sequence shown here is derived from an EMBL/GenBank/DDBJ whole genome shotgun (WGS) entry which is preliminary data.</text>
</comment>
<organism evidence="1 3">
    <name type="scientific">Peronospora matthiolae</name>
    <dbReference type="NCBI Taxonomy" id="2874970"/>
    <lineage>
        <taxon>Eukaryota</taxon>
        <taxon>Sar</taxon>
        <taxon>Stramenopiles</taxon>
        <taxon>Oomycota</taxon>
        <taxon>Peronosporomycetes</taxon>
        <taxon>Peronosporales</taxon>
        <taxon>Peronosporaceae</taxon>
        <taxon>Peronospora</taxon>
    </lineage>
</organism>
<protein>
    <submittedName>
        <fullName evidence="1">Uncharacterized protein</fullName>
    </submittedName>
</protein>
<accession>A0AAV1UPV7</accession>